<evidence type="ECO:0008006" key="3">
    <source>
        <dbReference type="Google" id="ProtNLM"/>
    </source>
</evidence>
<dbReference type="Proteomes" id="UP001206067">
    <property type="component" value="Unassembled WGS sequence"/>
</dbReference>
<dbReference type="RefSeq" id="WP_257595943.1">
    <property type="nucleotide sequence ID" value="NZ_JANKHH010000005.1"/>
</dbReference>
<dbReference type="EMBL" id="JANKHH010000005">
    <property type="protein sequence ID" value="MCR2834139.1"/>
    <property type="molecule type" value="Genomic_DNA"/>
</dbReference>
<organism evidence="1 2">
    <name type="scientific">Parerythrobacter lacustris</name>
    <dbReference type="NCBI Taxonomy" id="2969984"/>
    <lineage>
        <taxon>Bacteria</taxon>
        <taxon>Pseudomonadati</taxon>
        <taxon>Pseudomonadota</taxon>
        <taxon>Alphaproteobacteria</taxon>
        <taxon>Sphingomonadales</taxon>
        <taxon>Erythrobacteraceae</taxon>
        <taxon>Parerythrobacter</taxon>
    </lineage>
</organism>
<evidence type="ECO:0000313" key="2">
    <source>
        <dbReference type="Proteomes" id="UP001206067"/>
    </source>
</evidence>
<proteinExistence type="predicted"/>
<keyword evidence="2" id="KW-1185">Reference proteome</keyword>
<evidence type="ECO:0000313" key="1">
    <source>
        <dbReference type="EMBL" id="MCR2834139.1"/>
    </source>
</evidence>
<sequence length="364" mass="40398">MDKSVYIVETSGLREMKPAAPANEDHMQDLVARYPQLIAGEDQLLLIAREASIGDGTSDNRWSLDHLFVTRRGVPVMVELKRAVDTRLRREVVGQLIDYAANGTAHWKPGAIEAAFRSGMGEPEAAAALEDFLDGEDASDFWQRVESNLQSGQIKLVFVADRIPDELAVVVEWLDSQMQADVRAVELSWYADEHGVTTLVPRTIGASAKTLAKKGDKDRRHYSLEEWIEERISPKGQEKLKGVQIACAIAQALDGKVFVPATAGSIIGEWETDDGRSCYPFGVYPSAKVVLRLGYLKNRPAYENEQERQMLYESLLDIVGNLHTSSLAGEPGFDAELLLNPKVADAYREFLHDVVEMAKRAPSE</sequence>
<accession>A0ABT1XR58</accession>
<dbReference type="Gene3D" id="3.40.1350.10">
    <property type="match status" value="1"/>
</dbReference>
<name>A0ABT1XR58_9SPHN</name>
<reference evidence="1 2" key="1">
    <citation type="submission" date="2022-08" db="EMBL/GenBank/DDBJ databases">
        <title>Polyphasic taxonomy analysis of Qipengyuania sp.RS5-5.</title>
        <authorList>
            <person name="Xamxidin M."/>
            <person name="Wu M."/>
        </authorList>
    </citation>
    <scope>NUCLEOTIDE SEQUENCE [LARGE SCALE GENOMIC DNA]</scope>
    <source>
        <strain evidence="1 2">RS5-5</strain>
    </source>
</reference>
<protein>
    <recommendedName>
        <fullName evidence="3">DUF4268 domain-containing protein</fullName>
    </recommendedName>
</protein>
<comment type="caution">
    <text evidence="1">The sequence shown here is derived from an EMBL/GenBank/DDBJ whole genome shotgun (WGS) entry which is preliminary data.</text>
</comment>
<dbReference type="InterPro" id="IPR011856">
    <property type="entry name" value="tRNA_endonuc-like_dom_sf"/>
</dbReference>
<gene>
    <name evidence="1" type="ORF">NSO95_09310</name>
</gene>